<reference evidence="3 4" key="1">
    <citation type="submission" date="2024-02" db="EMBL/GenBank/DDBJ databases">
        <title>Chromosome-scale genome assembly of the rough periwinkle Littorina saxatilis.</title>
        <authorList>
            <person name="De Jode A."/>
            <person name="Faria R."/>
            <person name="Formenti G."/>
            <person name="Sims Y."/>
            <person name="Smith T.P."/>
            <person name="Tracey A."/>
            <person name="Wood J.M.D."/>
            <person name="Zagrodzka Z.B."/>
            <person name="Johannesson K."/>
            <person name="Butlin R.K."/>
            <person name="Leder E.H."/>
        </authorList>
    </citation>
    <scope>NUCLEOTIDE SEQUENCE [LARGE SCALE GENOMIC DNA]</scope>
    <source>
        <strain evidence="3">Snail1</strain>
        <tissue evidence="3">Muscle</tissue>
    </source>
</reference>
<feature type="region of interest" description="Disordered" evidence="2">
    <location>
        <begin position="701"/>
        <end position="767"/>
    </location>
</feature>
<evidence type="ECO:0000256" key="2">
    <source>
        <dbReference type="SAM" id="MobiDB-lite"/>
    </source>
</evidence>
<dbReference type="EMBL" id="JBAMIC010000003">
    <property type="protein sequence ID" value="KAK7109648.1"/>
    <property type="molecule type" value="Genomic_DNA"/>
</dbReference>
<organism evidence="3 4">
    <name type="scientific">Littorina saxatilis</name>
    <dbReference type="NCBI Taxonomy" id="31220"/>
    <lineage>
        <taxon>Eukaryota</taxon>
        <taxon>Metazoa</taxon>
        <taxon>Spiralia</taxon>
        <taxon>Lophotrochozoa</taxon>
        <taxon>Mollusca</taxon>
        <taxon>Gastropoda</taxon>
        <taxon>Caenogastropoda</taxon>
        <taxon>Littorinimorpha</taxon>
        <taxon>Littorinoidea</taxon>
        <taxon>Littorinidae</taxon>
        <taxon>Littorina</taxon>
    </lineage>
</organism>
<dbReference type="InterPro" id="IPR011043">
    <property type="entry name" value="Gal_Oxase/kelch_b-propeller"/>
</dbReference>
<dbReference type="InterPro" id="IPR015915">
    <property type="entry name" value="Kelch-typ_b-propeller"/>
</dbReference>
<dbReference type="PANTHER" id="PTHR23244:SF498">
    <property type="entry name" value="C2 DOMAIN-CONTAINING PROTEIN"/>
    <property type="match status" value="1"/>
</dbReference>
<feature type="compositionally biased region" description="Polar residues" evidence="2">
    <location>
        <begin position="705"/>
        <end position="714"/>
    </location>
</feature>
<dbReference type="SUPFAM" id="SSF50965">
    <property type="entry name" value="Galactose oxidase, central domain"/>
    <property type="match status" value="1"/>
</dbReference>
<comment type="caution">
    <text evidence="3">The sequence shown here is derived from an EMBL/GenBank/DDBJ whole genome shotgun (WGS) entry which is preliminary data.</text>
</comment>
<keyword evidence="1" id="KW-0880">Kelch repeat</keyword>
<gene>
    <name evidence="3" type="ORF">V1264_013652</name>
</gene>
<proteinExistence type="predicted"/>
<sequence length="810" mass="89263">MRTVTTSPSDDCLTISACQWHSVKSRRYKKQDGHGNGFQLPRSRHKHSACCVGEYLYVLCGKEGTSPLKDVWKFHVRKQNWERIELRGGSLPFLQGHTAVAHKRLILIFGGTFSDTLGDVQLWTYNTDLCHLREVWIEPGEAQPLCRRDHSAVVYNNLMYVYGGFVDSAGANQEMWAFSIDEEEWTELTTLGRNLPGRRYGHSAVVADNAMWLYGGMAGLSPRSDLWKFSFLLHLWSKVKVLGSPPSLSGHAACVIHRQMVVVGGNCQGKPVSDVWCFSFGTSTWQKLTSSGTTLLPRLSFHSCVSSHPVQPGSQPTRGMTLSTPHLKPTAKHQLHPDHLVVRPRSSPAMAKEDSQQESICMSTFRSSGGDTQVMVLREGGGEEVFTLNSEGVGGDGGRDRTDSCDGLDARIHVSHKEPLVSAITQKNGIYNSCGPSPENKHGYSVLEGDECREDTPAVLNMPVVTASSCSSPQCLHATSTPRDTSTKSHLMDLSDSPVLKISTRRKSAETQNSFMHDLLLEDLETVDVRGIDELRISYPSKNPFLPLPNFVCDESSGGFVATGQQWSPCTQQEESHGQWHKPGIHQHWHSSDVFQLKDFRMGSVDTISEIGMQSELAAGLANQHPVASVKSQSHMNNGTRLRSDISQYQKGTPSCGNSVCQRNQQNLNRRSLQFQNYPSSPDSGVGSFETETSFIQKRMEETLSPKQTNTSKTKPGISITPAGDSSAAQTFSGKPFTTGQNLLTLPDSEWTSEATGNRDREAGHRGLDQKNICEEVEVGEPFVLVIGGRMEDHGSVHPKPIAVWKGVFL</sequence>
<keyword evidence="4" id="KW-1185">Reference proteome</keyword>
<dbReference type="Gene3D" id="2.120.10.80">
    <property type="entry name" value="Kelch-type beta propeller"/>
    <property type="match status" value="2"/>
</dbReference>
<dbReference type="PANTHER" id="PTHR23244">
    <property type="entry name" value="KELCH REPEAT DOMAIN"/>
    <property type="match status" value="1"/>
</dbReference>
<dbReference type="Pfam" id="PF01344">
    <property type="entry name" value="Kelch_1"/>
    <property type="match status" value="1"/>
</dbReference>
<feature type="compositionally biased region" description="Basic and acidic residues" evidence="2">
    <location>
        <begin position="757"/>
        <end position="767"/>
    </location>
</feature>
<accession>A0AAN9BQH3</accession>
<name>A0AAN9BQH3_9CAEN</name>
<evidence type="ECO:0000256" key="1">
    <source>
        <dbReference type="ARBA" id="ARBA00022441"/>
    </source>
</evidence>
<feature type="compositionally biased region" description="Polar residues" evidence="2">
    <location>
        <begin position="727"/>
        <end position="756"/>
    </location>
</feature>
<dbReference type="Pfam" id="PF24681">
    <property type="entry name" value="Kelch_KLHDC2_KLHL20_DRC7"/>
    <property type="match status" value="1"/>
</dbReference>
<dbReference type="AlphaFoldDB" id="A0AAN9BQH3"/>
<dbReference type="Proteomes" id="UP001374579">
    <property type="component" value="Unassembled WGS sequence"/>
</dbReference>
<protein>
    <submittedName>
        <fullName evidence="3">Uncharacterized protein</fullName>
    </submittedName>
</protein>
<evidence type="ECO:0000313" key="3">
    <source>
        <dbReference type="EMBL" id="KAK7109648.1"/>
    </source>
</evidence>
<dbReference type="InterPro" id="IPR006652">
    <property type="entry name" value="Kelch_1"/>
</dbReference>
<evidence type="ECO:0000313" key="4">
    <source>
        <dbReference type="Proteomes" id="UP001374579"/>
    </source>
</evidence>